<dbReference type="HOGENOM" id="CLU_1658957_0_0_10"/>
<organism evidence="1 2">
    <name type="scientific">Nonlabens marinus S1-08</name>
    <dbReference type="NCBI Taxonomy" id="1454201"/>
    <lineage>
        <taxon>Bacteria</taxon>
        <taxon>Pseudomonadati</taxon>
        <taxon>Bacteroidota</taxon>
        <taxon>Flavobacteriia</taxon>
        <taxon>Flavobacteriales</taxon>
        <taxon>Flavobacteriaceae</taxon>
        <taxon>Nonlabens</taxon>
    </lineage>
</organism>
<sequence>MINTNDLNEYSNKVYAYLIKKHSNLVENISIHPSDFGKNHLRLEIKSINENSTHNLFLSSEDNEFTIGFDIYHDHFDSFSSQDFDSEIKVAMDYFNKILSDVLLVICAGGSASTLLTNEGIKVLESGQILDSFNYDCITYYVVSWSGHHDRTFENPKLK</sequence>
<dbReference type="EMBL" id="AP014548">
    <property type="protein sequence ID" value="BAO54071.1"/>
    <property type="molecule type" value="Genomic_DNA"/>
</dbReference>
<proteinExistence type="predicted"/>
<dbReference type="RefSeq" id="WP_041494838.1">
    <property type="nucleotide sequence ID" value="NZ_AP014548.1"/>
</dbReference>
<name>W8VZ72_9FLAO</name>
<dbReference type="Proteomes" id="UP000031760">
    <property type="component" value="Chromosome"/>
</dbReference>
<evidence type="ECO:0000313" key="2">
    <source>
        <dbReference type="Proteomes" id="UP000031760"/>
    </source>
</evidence>
<reference evidence="1 2" key="1">
    <citation type="journal article" date="2014" name="Proc. Natl. Acad. Sci. U.S.A.">
        <title>Functional characterization of flavobacteria rhodopsins reveals a unique class of light-driven chloride pump in bacteria.</title>
        <authorList>
            <person name="Yoshizawa S."/>
            <person name="Kumagai Y."/>
            <person name="Kim H."/>
            <person name="Ogura Y."/>
            <person name="Hayashi T."/>
            <person name="Iwasaki W."/>
            <person name="DeLong E.F."/>
            <person name="Kogure K."/>
        </authorList>
    </citation>
    <scope>NUCLEOTIDE SEQUENCE [LARGE SCALE GENOMIC DNA]</scope>
    <source>
        <strain evidence="1 2">S1-08</strain>
    </source>
</reference>
<dbReference type="KEGG" id="nmf:NMS_0062"/>
<protein>
    <submittedName>
        <fullName evidence="1">Uncharacterized protein</fullName>
    </submittedName>
</protein>
<evidence type="ECO:0000313" key="1">
    <source>
        <dbReference type="EMBL" id="BAO54071.1"/>
    </source>
</evidence>
<keyword evidence="2" id="KW-1185">Reference proteome</keyword>
<dbReference type="OrthoDB" id="1446924at2"/>
<accession>W8VZ72</accession>
<dbReference type="AlphaFoldDB" id="W8VZ72"/>
<gene>
    <name evidence="1" type="ORF">NMS_0062</name>
</gene>